<dbReference type="EMBL" id="CP069213">
    <property type="protein sequence ID" value="QRH02127.1"/>
    <property type="molecule type" value="Genomic_DNA"/>
</dbReference>
<dbReference type="Proteomes" id="UP000596252">
    <property type="component" value="Chromosome"/>
</dbReference>
<keyword evidence="2" id="KW-1185">Reference proteome</keyword>
<accession>A0ABX7G4D3</accession>
<proteinExistence type="predicted"/>
<evidence type="ECO:0000313" key="1">
    <source>
        <dbReference type="EMBL" id="QRH02127.1"/>
    </source>
</evidence>
<dbReference type="RefSeq" id="WP_203325754.1">
    <property type="nucleotide sequence ID" value="NZ_CP069213.1"/>
</dbReference>
<name>A0ABX7G4D3_9GAMM</name>
<organism evidence="1 2">
    <name type="scientific">Shewanella litorisediminis</name>
    <dbReference type="NCBI Taxonomy" id="1173586"/>
    <lineage>
        <taxon>Bacteria</taxon>
        <taxon>Pseudomonadati</taxon>
        <taxon>Pseudomonadota</taxon>
        <taxon>Gammaproteobacteria</taxon>
        <taxon>Alteromonadales</taxon>
        <taxon>Shewanellaceae</taxon>
        <taxon>Shewanella</taxon>
    </lineage>
</organism>
<protein>
    <submittedName>
        <fullName evidence="1">Uncharacterized protein</fullName>
    </submittedName>
</protein>
<evidence type="ECO:0000313" key="2">
    <source>
        <dbReference type="Proteomes" id="UP000596252"/>
    </source>
</evidence>
<sequence length="207" mass="24028">MITNSYVDNYKSQFLKALSFGNSFDSSQGLSVLELRKLLNKSMQKIPNEIYYKDVKNFILHYFLINGFTNPSHKCLEYSSRALQLLEDAQDRNIFPDVPVFLTIGNVRYKGEYVDSFKVTRNDIKRLVNIGPDLSKLKLHAWLTLHDLTVIDLTLNYSLYDQGKTQDDPDVLISWHKDSNYQFEPIVVSNLFDRLVCYGDLEPCLIK</sequence>
<gene>
    <name evidence="1" type="ORF">JQC75_01460</name>
</gene>
<reference evidence="1 2" key="1">
    <citation type="journal article" date="2012" name="Antonie Van Leeuwenhoek">
        <title>Shewanella litorisediminis sp. nov., a gammaproteobacterium isolated from a tidal flat sediment.</title>
        <authorList>
            <person name="Lee M.H."/>
            <person name="Yoon J.H."/>
        </authorList>
    </citation>
    <scope>NUCLEOTIDE SEQUENCE [LARGE SCALE GENOMIC DNA]</scope>
    <source>
        <strain evidence="1 2">SMK1-12</strain>
    </source>
</reference>